<dbReference type="GO" id="GO:0019843">
    <property type="term" value="F:rRNA binding"/>
    <property type="evidence" value="ECO:0007669"/>
    <property type="project" value="UniProtKB-UniRule"/>
</dbReference>
<evidence type="ECO:0000259" key="9">
    <source>
        <dbReference type="PROSITE" id="PS00651"/>
    </source>
</evidence>
<dbReference type="NCBIfam" id="TIGR00158">
    <property type="entry name" value="L9"/>
    <property type="match status" value="1"/>
</dbReference>
<gene>
    <name evidence="7 10" type="primary">rplI</name>
    <name evidence="10" type="ORF">F6R98_13780</name>
</gene>
<evidence type="ECO:0000256" key="1">
    <source>
        <dbReference type="ARBA" id="ARBA00010605"/>
    </source>
</evidence>
<dbReference type="Pfam" id="PF03948">
    <property type="entry name" value="Ribosomal_L9_C"/>
    <property type="match status" value="1"/>
</dbReference>
<evidence type="ECO:0000256" key="8">
    <source>
        <dbReference type="SAM" id="Coils"/>
    </source>
</evidence>
<dbReference type="InParanoid" id="A0A5Q0BN77"/>
<comment type="function">
    <text evidence="7">Binds to the 23S rRNA.</text>
</comment>
<keyword evidence="5 7" id="KW-0687">Ribonucleoprotein</keyword>
<dbReference type="HAMAP" id="MF_00503">
    <property type="entry name" value="Ribosomal_bL9"/>
    <property type="match status" value="1"/>
</dbReference>
<keyword evidence="3 7" id="KW-0694">RNA-binding</keyword>
<dbReference type="Gene3D" id="3.40.5.10">
    <property type="entry name" value="Ribosomal protein L9, N-terminal domain"/>
    <property type="match status" value="1"/>
</dbReference>
<dbReference type="GO" id="GO:0003735">
    <property type="term" value="F:structural constituent of ribosome"/>
    <property type="evidence" value="ECO:0007669"/>
    <property type="project" value="InterPro"/>
</dbReference>
<dbReference type="SUPFAM" id="SSF55653">
    <property type="entry name" value="Ribosomal protein L9 C-domain"/>
    <property type="match status" value="1"/>
</dbReference>
<dbReference type="PANTHER" id="PTHR21368">
    <property type="entry name" value="50S RIBOSOMAL PROTEIN L9"/>
    <property type="match status" value="1"/>
</dbReference>
<dbReference type="AlphaFoldDB" id="A0A5Q0BN77"/>
<dbReference type="OrthoDB" id="9788336at2"/>
<feature type="coiled-coil region" evidence="8">
    <location>
        <begin position="37"/>
        <end position="64"/>
    </location>
</feature>
<proteinExistence type="inferred from homology"/>
<evidence type="ECO:0000256" key="7">
    <source>
        <dbReference type="HAMAP-Rule" id="MF_00503"/>
    </source>
</evidence>
<keyword evidence="2 7" id="KW-0699">rRNA-binding</keyword>
<dbReference type="EMBL" id="CP044205">
    <property type="protein sequence ID" value="QFY43557.1"/>
    <property type="molecule type" value="Genomic_DNA"/>
</dbReference>
<dbReference type="RefSeq" id="WP_153249542.1">
    <property type="nucleotide sequence ID" value="NZ_CP044205.1"/>
</dbReference>
<dbReference type="InterPro" id="IPR009027">
    <property type="entry name" value="Ribosomal_bL9/RNase_H1_N"/>
</dbReference>
<dbReference type="GO" id="GO:1990904">
    <property type="term" value="C:ribonucleoprotein complex"/>
    <property type="evidence" value="ECO:0007669"/>
    <property type="project" value="UniProtKB-KW"/>
</dbReference>
<dbReference type="KEGG" id="mmob:F6R98_13780"/>
<reference evidence="10 11" key="1">
    <citation type="submission" date="2019-09" db="EMBL/GenBank/DDBJ databases">
        <title>Ecophysiology of the spiral-shaped methanotroph Methylospira mobilis as revealed by the complete genome sequence.</title>
        <authorList>
            <person name="Oshkin I.Y."/>
            <person name="Dedysh S.N."/>
            <person name="Miroshnikov K."/>
            <person name="Danilova O.V."/>
            <person name="Hakobyan A."/>
            <person name="Liesack W."/>
        </authorList>
    </citation>
    <scope>NUCLEOTIDE SEQUENCE [LARGE SCALE GENOMIC DNA]</scope>
    <source>
        <strain evidence="10 11">Shm1</strain>
    </source>
</reference>
<dbReference type="InterPro" id="IPR036791">
    <property type="entry name" value="Ribosomal_bL9_C_sf"/>
</dbReference>
<dbReference type="InterPro" id="IPR020594">
    <property type="entry name" value="Ribosomal_bL9_bac/chp"/>
</dbReference>
<comment type="similarity">
    <text evidence="1 7">Belongs to the bacterial ribosomal protein bL9 family.</text>
</comment>
<evidence type="ECO:0000256" key="3">
    <source>
        <dbReference type="ARBA" id="ARBA00022884"/>
    </source>
</evidence>
<evidence type="ECO:0000313" key="11">
    <source>
        <dbReference type="Proteomes" id="UP000325755"/>
    </source>
</evidence>
<keyword evidence="8" id="KW-0175">Coiled coil</keyword>
<evidence type="ECO:0000256" key="5">
    <source>
        <dbReference type="ARBA" id="ARBA00023274"/>
    </source>
</evidence>
<dbReference type="Pfam" id="PF01281">
    <property type="entry name" value="Ribosomal_L9_N"/>
    <property type="match status" value="1"/>
</dbReference>
<dbReference type="InterPro" id="IPR000244">
    <property type="entry name" value="Ribosomal_bL9"/>
</dbReference>
<evidence type="ECO:0000256" key="4">
    <source>
        <dbReference type="ARBA" id="ARBA00022980"/>
    </source>
</evidence>
<dbReference type="InterPro" id="IPR020070">
    <property type="entry name" value="Ribosomal_bL9_N"/>
</dbReference>
<dbReference type="InterPro" id="IPR036935">
    <property type="entry name" value="Ribosomal_bL9_N_sf"/>
</dbReference>
<keyword evidence="4 7" id="KW-0689">Ribosomal protein</keyword>
<dbReference type="FunCoup" id="A0A5Q0BN77">
    <property type="interactions" value="742"/>
</dbReference>
<dbReference type="SUPFAM" id="SSF55658">
    <property type="entry name" value="L9 N-domain-like"/>
    <property type="match status" value="1"/>
</dbReference>
<dbReference type="GO" id="GO:0006412">
    <property type="term" value="P:translation"/>
    <property type="evidence" value="ECO:0007669"/>
    <property type="project" value="UniProtKB-UniRule"/>
</dbReference>
<keyword evidence="11" id="KW-1185">Reference proteome</keyword>
<sequence length="148" mass="15620">MEIILLEKVANLGNLGDKVSVRPGYGRNFLIPKGKAVRASAAKIAEFEQRRAELEKKAAADLAAAQARAEALSQLSVVIARKAGDEGRLYGSVGTRDIAEAVTAAGAPVEKHEVRLSSGPLRLLGDHSIKLQIHTDVTASVTISIVAE</sequence>
<dbReference type="InterPro" id="IPR020069">
    <property type="entry name" value="Ribosomal_bL9_C"/>
</dbReference>
<dbReference type="Gene3D" id="3.10.430.100">
    <property type="entry name" value="Ribosomal protein L9, C-terminal domain"/>
    <property type="match status" value="1"/>
</dbReference>
<dbReference type="PROSITE" id="PS00651">
    <property type="entry name" value="RIBOSOMAL_L9"/>
    <property type="match status" value="1"/>
</dbReference>
<dbReference type="Proteomes" id="UP000325755">
    <property type="component" value="Chromosome"/>
</dbReference>
<protein>
    <recommendedName>
        <fullName evidence="6 7">Large ribosomal subunit protein bL9</fullName>
    </recommendedName>
</protein>
<dbReference type="GO" id="GO:0005840">
    <property type="term" value="C:ribosome"/>
    <property type="evidence" value="ECO:0007669"/>
    <property type="project" value="UniProtKB-KW"/>
</dbReference>
<feature type="domain" description="Ribosomal protein L9" evidence="9">
    <location>
        <begin position="13"/>
        <end position="40"/>
    </location>
</feature>
<accession>A0A5Q0BN77</accession>
<organism evidence="10 11">
    <name type="scientific">Candidatus Methylospira mobilis</name>
    <dbReference type="NCBI Taxonomy" id="1808979"/>
    <lineage>
        <taxon>Bacteria</taxon>
        <taxon>Pseudomonadati</taxon>
        <taxon>Pseudomonadota</taxon>
        <taxon>Gammaproteobacteria</taxon>
        <taxon>Methylococcales</taxon>
        <taxon>Methylococcaceae</taxon>
        <taxon>Candidatus Methylospira</taxon>
    </lineage>
</organism>
<evidence type="ECO:0000313" key="10">
    <source>
        <dbReference type="EMBL" id="QFY43557.1"/>
    </source>
</evidence>
<evidence type="ECO:0000256" key="6">
    <source>
        <dbReference type="ARBA" id="ARBA00035292"/>
    </source>
</evidence>
<evidence type="ECO:0000256" key="2">
    <source>
        <dbReference type="ARBA" id="ARBA00022730"/>
    </source>
</evidence>
<name>A0A5Q0BN77_9GAMM</name>